<organism evidence="3 4">
    <name type="scientific">Acanthamoeba castellanii (strain ATCC 30010 / Neff)</name>
    <dbReference type="NCBI Taxonomy" id="1257118"/>
    <lineage>
        <taxon>Eukaryota</taxon>
        <taxon>Amoebozoa</taxon>
        <taxon>Discosea</taxon>
        <taxon>Longamoebia</taxon>
        <taxon>Centramoebida</taxon>
        <taxon>Acanthamoebidae</taxon>
        <taxon>Acanthamoeba</taxon>
    </lineage>
</organism>
<dbReference type="GeneID" id="14914765"/>
<evidence type="ECO:0000259" key="2">
    <source>
        <dbReference type="Pfam" id="PF14216"/>
    </source>
</evidence>
<protein>
    <recommendedName>
        <fullName evidence="2">DUF4326 domain-containing protein</fullName>
    </recommendedName>
</protein>
<keyword evidence="4" id="KW-1185">Reference proteome</keyword>
<dbReference type="RefSeq" id="XP_004336203.1">
    <property type="nucleotide sequence ID" value="XM_004336155.1"/>
</dbReference>
<dbReference type="KEGG" id="acan:ACA1_020650"/>
<evidence type="ECO:0000256" key="1">
    <source>
        <dbReference type="SAM" id="MobiDB-lite"/>
    </source>
</evidence>
<dbReference type="OrthoDB" id="272703at2759"/>
<gene>
    <name evidence="3" type="ORF">ACA1_020650</name>
</gene>
<sequence length="287" mass="32135">MHTEASLKRKTSYPDVNAPDSGESNTPDSGGVTKRPRAHARVVCLKRSSGRLIQGCDVYIGRECRRGGWDLAASKWANPEFLPRDATDEQRAANLARYRQHVLRSERLYHSLPELEGKVMGCWCKPAGCHGDVLLDLLRAYKPRPPLFHMVEESTTRARFRLSVIYKNVGEAQPVGQGAGDEDVIEHEDLEIHIQTAILGTDGLLGPLKPTFQWWMDGNRTVDVECNLPTPPPDIARSFGGKDKLTKLLGLIESMSYGRGAYMVDVRRGNKTRCVEIDMRALRLDKL</sequence>
<dbReference type="EMBL" id="KB008069">
    <property type="protein sequence ID" value="ELR14190.1"/>
    <property type="molecule type" value="Genomic_DNA"/>
</dbReference>
<proteinExistence type="predicted"/>
<name>L8GMA6_ACACF</name>
<feature type="domain" description="DUF4326" evidence="2">
    <location>
        <begin position="47"/>
        <end position="135"/>
    </location>
</feature>
<accession>L8GMA6</accession>
<dbReference type="Proteomes" id="UP000011083">
    <property type="component" value="Unassembled WGS sequence"/>
</dbReference>
<evidence type="ECO:0000313" key="3">
    <source>
        <dbReference type="EMBL" id="ELR14190.1"/>
    </source>
</evidence>
<dbReference type="VEuPathDB" id="AmoebaDB:ACA1_020650"/>
<dbReference type="InterPro" id="IPR025475">
    <property type="entry name" value="DUF4326"/>
</dbReference>
<feature type="region of interest" description="Disordered" evidence="1">
    <location>
        <begin position="1"/>
        <end position="35"/>
    </location>
</feature>
<dbReference type="AlphaFoldDB" id="L8GMA6"/>
<reference evidence="3 4" key="1">
    <citation type="journal article" date="2013" name="Genome Biol.">
        <title>Genome of Acanthamoeba castellanii highlights extensive lateral gene transfer and early evolution of tyrosine kinase signaling.</title>
        <authorList>
            <person name="Clarke M."/>
            <person name="Lohan A.J."/>
            <person name="Liu B."/>
            <person name="Lagkouvardos I."/>
            <person name="Roy S."/>
            <person name="Zafar N."/>
            <person name="Bertelli C."/>
            <person name="Schilde C."/>
            <person name="Kianianmomeni A."/>
            <person name="Burglin T.R."/>
            <person name="Frech C."/>
            <person name="Turcotte B."/>
            <person name="Kopec K.O."/>
            <person name="Synnott J.M."/>
            <person name="Choo C."/>
            <person name="Paponov I."/>
            <person name="Finkler A."/>
            <person name="Soon Heng Tan C."/>
            <person name="Hutchins A.P."/>
            <person name="Weinmeier T."/>
            <person name="Rattei T."/>
            <person name="Chu J.S."/>
            <person name="Gimenez G."/>
            <person name="Irimia M."/>
            <person name="Rigden D.J."/>
            <person name="Fitzpatrick D.A."/>
            <person name="Lorenzo-Morales J."/>
            <person name="Bateman A."/>
            <person name="Chiu C.H."/>
            <person name="Tang P."/>
            <person name="Hegemann P."/>
            <person name="Fromm H."/>
            <person name="Raoult D."/>
            <person name="Greub G."/>
            <person name="Miranda-Saavedra D."/>
            <person name="Chen N."/>
            <person name="Nash P."/>
            <person name="Ginger M.L."/>
            <person name="Horn M."/>
            <person name="Schaap P."/>
            <person name="Caler L."/>
            <person name="Loftus B."/>
        </authorList>
    </citation>
    <scope>NUCLEOTIDE SEQUENCE [LARGE SCALE GENOMIC DNA]</scope>
    <source>
        <strain evidence="3 4">Neff</strain>
    </source>
</reference>
<dbReference type="Pfam" id="PF14216">
    <property type="entry name" value="DUF4326"/>
    <property type="match status" value="1"/>
</dbReference>
<evidence type="ECO:0000313" key="4">
    <source>
        <dbReference type="Proteomes" id="UP000011083"/>
    </source>
</evidence>